<feature type="region of interest" description="Disordered" evidence="1">
    <location>
        <begin position="116"/>
        <end position="149"/>
    </location>
</feature>
<protein>
    <submittedName>
        <fullName evidence="3">Uncharacterized protein</fullName>
    </submittedName>
</protein>
<evidence type="ECO:0000256" key="1">
    <source>
        <dbReference type="SAM" id="MobiDB-lite"/>
    </source>
</evidence>
<evidence type="ECO:0000313" key="3">
    <source>
        <dbReference type="WBParaSite" id="PSAMB.scaffold182size68474.g2942.t1"/>
    </source>
</evidence>
<feature type="compositionally biased region" description="Basic residues" evidence="1">
    <location>
        <begin position="136"/>
        <end position="149"/>
    </location>
</feature>
<reference evidence="3" key="1">
    <citation type="submission" date="2022-11" db="UniProtKB">
        <authorList>
            <consortium name="WormBaseParasite"/>
        </authorList>
    </citation>
    <scope>IDENTIFICATION</scope>
</reference>
<sequence length="149" mass="16658">MRKQKRRTKFATWRVGSRPSRRHCGVASTTARGTDLAVVGRPPPSTCYAGELYTKQILDASLHCAPFGFRQTATSPLGETPSKRYRSQSSRVPRSRRVALSPHYCSAPFAAASSSFSMHSHHHRHHRLSAANNSRVYKRAQGRKQRGLS</sequence>
<dbReference type="AlphaFoldDB" id="A0A914VDA1"/>
<organism evidence="2 3">
    <name type="scientific">Plectus sambesii</name>
    <dbReference type="NCBI Taxonomy" id="2011161"/>
    <lineage>
        <taxon>Eukaryota</taxon>
        <taxon>Metazoa</taxon>
        <taxon>Ecdysozoa</taxon>
        <taxon>Nematoda</taxon>
        <taxon>Chromadorea</taxon>
        <taxon>Plectida</taxon>
        <taxon>Plectina</taxon>
        <taxon>Plectoidea</taxon>
        <taxon>Plectidae</taxon>
        <taxon>Plectus</taxon>
    </lineage>
</organism>
<dbReference type="WBParaSite" id="PSAMB.scaffold182size68474.g2942.t1">
    <property type="protein sequence ID" value="PSAMB.scaffold182size68474.g2942.t1"/>
    <property type="gene ID" value="PSAMB.scaffold182size68474.g2942"/>
</dbReference>
<dbReference type="Proteomes" id="UP000887566">
    <property type="component" value="Unplaced"/>
</dbReference>
<accession>A0A914VDA1</accession>
<feature type="compositionally biased region" description="Basic residues" evidence="1">
    <location>
        <begin position="119"/>
        <end position="128"/>
    </location>
</feature>
<proteinExistence type="predicted"/>
<feature type="region of interest" description="Disordered" evidence="1">
    <location>
        <begin position="73"/>
        <end position="97"/>
    </location>
</feature>
<name>A0A914VDA1_9BILA</name>
<keyword evidence="2" id="KW-1185">Reference proteome</keyword>
<evidence type="ECO:0000313" key="2">
    <source>
        <dbReference type="Proteomes" id="UP000887566"/>
    </source>
</evidence>